<dbReference type="Pfam" id="PF13299">
    <property type="entry name" value="CPSF100_C"/>
    <property type="match status" value="1"/>
</dbReference>
<feature type="region of interest" description="Disordered" evidence="7">
    <location>
        <begin position="517"/>
        <end position="556"/>
    </location>
</feature>
<dbReference type="GO" id="GO:0005847">
    <property type="term" value="C:mRNA cleavage and polyadenylation specificity factor complex"/>
    <property type="evidence" value="ECO:0007669"/>
    <property type="project" value="InterPro"/>
</dbReference>
<evidence type="ECO:0000313" key="10">
    <source>
        <dbReference type="EMBL" id="OQS02113.1"/>
    </source>
</evidence>
<dbReference type="InterPro" id="IPR025069">
    <property type="entry name" value="Cpsf2_C"/>
</dbReference>
<organism evidence="10 11">
    <name type="scientific">Thraustotheca clavata</name>
    <dbReference type="NCBI Taxonomy" id="74557"/>
    <lineage>
        <taxon>Eukaryota</taxon>
        <taxon>Sar</taxon>
        <taxon>Stramenopiles</taxon>
        <taxon>Oomycota</taxon>
        <taxon>Saprolegniomycetes</taxon>
        <taxon>Saprolegniales</taxon>
        <taxon>Achlyaceae</taxon>
        <taxon>Thraustotheca</taxon>
    </lineage>
</organism>
<feature type="signal peptide" evidence="8">
    <location>
        <begin position="1"/>
        <end position="24"/>
    </location>
</feature>
<comment type="similarity">
    <text evidence="2 6">Belongs to the metallo-beta-lactamase superfamily. RNA-metabolizing metallo-beta-lactamase-like family. CPSF2/YSH1 subfamily.</text>
</comment>
<evidence type="ECO:0000256" key="2">
    <source>
        <dbReference type="ARBA" id="ARBA00010624"/>
    </source>
</evidence>
<evidence type="ECO:0000256" key="6">
    <source>
        <dbReference type="RuleBase" id="RU365006"/>
    </source>
</evidence>
<evidence type="ECO:0000256" key="4">
    <source>
        <dbReference type="ARBA" id="ARBA00022884"/>
    </source>
</evidence>
<comment type="caution">
    <text evidence="10">The sequence shown here is derived from an EMBL/GenBank/DDBJ whole genome shotgun (WGS) entry which is preliminary data.</text>
</comment>
<dbReference type="EMBL" id="JNBS01001244">
    <property type="protein sequence ID" value="OQS02113.1"/>
    <property type="molecule type" value="Genomic_DNA"/>
</dbReference>
<dbReference type="AlphaFoldDB" id="A0A1V9ZVQ4"/>
<dbReference type="InterPro" id="IPR011108">
    <property type="entry name" value="RMMBL"/>
</dbReference>
<dbReference type="Gene3D" id="3.60.15.10">
    <property type="entry name" value="Ribonuclease Z/Hydroxyacylglutathione hydrolase-like"/>
    <property type="match status" value="1"/>
</dbReference>
<evidence type="ECO:0000256" key="5">
    <source>
        <dbReference type="ARBA" id="ARBA00023242"/>
    </source>
</evidence>
<dbReference type="Pfam" id="PF16661">
    <property type="entry name" value="Lactamase_B_6"/>
    <property type="match status" value="1"/>
</dbReference>
<dbReference type="PANTHER" id="PTHR45922">
    <property type="entry name" value="CLEAVAGE AND POLYADENYLATION SPECIFICITY FACTOR SUBUNIT 2"/>
    <property type="match status" value="1"/>
</dbReference>
<dbReference type="Pfam" id="PF07521">
    <property type="entry name" value="RMMBL"/>
    <property type="match status" value="1"/>
</dbReference>
<evidence type="ECO:0000259" key="9">
    <source>
        <dbReference type="SMART" id="SM01027"/>
    </source>
</evidence>
<evidence type="ECO:0000256" key="7">
    <source>
        <dbReference type="SAM" id="MobiDB-lite"/>
    </source>
</evidence>
<dbReference type="InterPro" id="IPR027075">
    <property type="entry name" value="CPSF2"/>
</dbReference>
<accession>A0A1V9ZVQ4</accession>
<protein>
    <recommendedName>
        <fullName evidence="6">Cleavage and polyadenylation specificity factor subunit 2</fullName>
    </recommendedName>
    <alternativeName>
        <fullName evidence="6">Cleavage and polyadenylation specificity factor 100 kDa subunit</fullName>
    </alternativeName>
</protein>
<evidence type="ECO:0000256" key="1">
    <source>
        <dbReference type="ARBA" id="ARBA00004123"/>
    </source>
</evidence>
<dbReference type="InterPro" id="IPR001279">
    <property type="entry name" value="Metallo-B-lactamas"/>
</dbReference>
<keyword evidence="3 6" id="KW-0507">mRNA processing</keyword>
<evidence type="ECO:0000256" key="3">
    <source>
        <dbReference type="ARBA" id="ARBA00022664"/>
    </source>
</evidence>
<keyword evidence="5 6" id="KW-0539">Nucleus</keyword>
<name>A0A1V9ZVQ4_9STRA</name>
<keyword evidence="4 6" id="KW-0694">RNA-binding</keyword>
<gene>
    <name evidence="10" type="ORF">THRCLA_05492</name>
</gene>
<comment type="subcellular location">
    <subcellularLocation>
        <location evidence="1 6">Nucleus</location>
    </subcellularLocation>
</comment>
<feature type="domain" description="Beta-Casp" evidence="9">
    <location>
        <begin position="262"/>
        <end position="384"/>
    </location>
</feature>
<dbReference type="GO" id="GO:0006398">
    <property type="term" value="P:mRNA 3'-end processing by stem-loop binding and cleavage"/>
    <property type="evidence" value="ECO:0007669"/>
    <property type="project" value="InterPro"/>
</dbReference>
<dbReference type="FunFam" id="3.60.15.10:FF:000008">
    <property type="entry name" value="Cleavage and polyadenylation specificity factor subunit 2"/>
    <property type="match status" value="1"/>
</dbReference>
<dbReference type="InterPro" id="IPR036866">
    <property type="entry name" value="RibonucZ/Hydroxyglut_hydro"/>
</dbReference>
<proteinExistence type="inferred from homology"/>
<dbReference type="Proteomes" id="UP000243217">
    <property type="component" value="Unassembled WGS sequence"/>
</dbReference>
<reference evidence="10 11" key="1">
    <citation type="journal article" date="2014" name="Genome Biol. Evol.">
        <title>The secreted proteins of Achlya hypogyna and Thraustotheca clavata identify the ancestral oomycete secretome and reveal gene acquisitions by horizontal gene transfer.</title>
        <authorList>
            <person name="Misner I."/>
            <person name="Blouin N."/>
            <person name="Leonard G."/>
            <person name="Richards T.A."/>
            <person name="Lane C.E."/>
        </authorList>
    </citation>
    <scope>NUCLEOTIDE SEQUENCE [LARGE SCALE GENOMIC DNA]</scope>
    <source>
        <strain evidence="10 11">ATCC 34112</strain>
    </source>
</reference>
<keyword evidence="11" id="KW-1185">Reference proteome</keyword>
<dbReference type="OrthoDB" id="64353at2759"/>
<feature type="compositionally biased region" description="Acidic residues" evidence="7">
    <location>
        <begin position="533"/>
        <end position="545"/>
    </location>
</feature>
<dbReference type="CDD" id="cd16293">
    <property type="entry name" value="CPSF2-like_MBL-fold"/>
    <property type="match status" value="1"/>
</dbReference>
<dbReference type="GO" id="GO:0003723">
    <property type="term" value="F:RNA binding"/>
    <property type="evidence" value="ECO:0007669"/>
    <property type="project" value="UniProtKB-KW"/>
</dbReference>
<sequence length="764" mass="85127">MSVKNNSLRIIVALLCVEEMVVITFTPLYGVQSTEQSCCYLLEVDDIGILLDCGWTDDFDVALLEPLAQVIDKIDLVLVSHPDLAHMGALPYAVGTLGLKAPVYATLPVYRMGEIVLYEAYQARTKDDASFKLFSLDDVDQVLETFIQLKYSQKLRLSGQGEGIYITPHAAGHLIGGSIWSIVKETDEIIYAVDYNHRADHILGKTFLESISRPTLLITDSMHLNKEQPKMKDRDERLKDDVVNTLRRGGDALIPCDSAGRVLEVLHVLDQYWIKLKLKYPIALLSTMSYYVPQAAQAMLEWCSERISKNFDIGKPNPFNFSHVHVVHDLEELDKLSSPKVILATSPTLAQGFAKDLFALMAPQPQNSIIFVTTPHPTSLSAQVQTSRQVVIQQSRNVPLEGAELAAYEAKERRRIQNEAELKAKEIEEAAMEDMMMGIAEYESEDDEDGGDGDVDMTKTTIVPLDKPTAQLRGSFRVGFGQFATARYPMFFAMEHKCEWDEYGEAIQPDEFKELTSTAKSRKRKGKAKDGTEDVNMEANEDDADTGGADEVNENRPMKTLYSTTTVDINAKVTFVDFDGLADGRAIKNCLDKVKPRKLILVHGTPETSSDLKSYVDSSIDTCEAVYCPNAKECIDIESDTTVCKVSLKESLYTTAHFQKVGSHDVAYINGMLDFHGTQCTLDKADVELPHAPMRLSQGKITLDSMKQLLAKAGFKANFSGGMLVCDDGVVLKRARNNEIMVEGTLSASYYRIREILYSQYTLV</sequence>
<dbReference type="PANTHER" id="PTHR45922:SF1">
    <property type="entry name" value="CLEAVAGE AND POLYADENYLATION SPECIFICITY FACTOR SUBUNIT 2"/>
    <property type="match status" value="1"/>
</dbReference>
<dbReference type="SUPFAM" id="SSF56281">
    <property type="entry name" value="Metallo-hydrolase/oxidoreductase"/>
    <property type="match status" value="1"/>
</dbReference>
<keyword evidence="8" id="KW-0732">Signal</keyword>
<evidence type="ECO:0000256" key="8">
    <source>
        <dbReference type="SAM" id="SignalP"/>
    </source>
</evidence>
<dbReference type="Pfam" id="PF10996">
    <property type="entry name" value="Beta-Casp"/>
    <property type="match status" value="1"/>
</dbReference>
<evidence type="ECO:0000313" key="11">
    <source>
        <dbReference type="Proteomes" id="UP000243217"/>
    </source>
</evidence>
<dbReference type="InterPro" id="IPR035639">
    <property type="entry name" value="CPSF2_MBL"/>
</dbReference>
<dbReference type="STRING" id="74557.A0A1V9ZVQ4"/>
<feature type="chain" id="PRO_5010727053" description="Cleavage and polyadenylation specificity factor subunit 2" evidence="8">
    <location>
        <begin position="25"/>
        <end position="764"/>
    </location>
</feature>
<dbReference type="InterPro" id="IPR022712">
    <property type="entry name" value="Beta_Casp"/>
</dbReference>
<dbReference type="SMART" id="SM01027">
    <property type="entry name" value="Beta-Casp"/>
    <property type="match status" value="1"/>
</dbReference>